<protein>
    <recommendedName>
        <fullName evidence="1">Aminoglycoside phosphotransferase domain-containing protein</fullName>
    </recommendedName>
</protein>
<name>W7IKA7_9PSEU</name>
<dbReference type="InterPro" id="IPR002575">
    <property type="entry name" value="Aminoglycoside_PTrfase"/>
</dbReference>
<accession>W7IKA7</accession>
<dbReference type="SUPFAM" id="SSF56112">
    <property type="entry name" value="Protein kinase-like (PK-like)"/>
    <property type="match status" value="1"/>
</dbReference>
<dbReference type="Pfam" id="PF01636">
    <property type="entry name" value="APH"/>
    <property type="match status" value="1"/>
</dbReference>
<dbReference type="Gene3D" id="3.90.1200.10">
    <property type="match status" value="1"/>
</dbReference>
<sequence length="292" mass="31100">MNLDGATAERVRRILGSPVVRARAVTDRGYAPNQRWVVRTGAGRSAFVKVARAPLTASWLRAEHAVYSGLSAAFLPELLGWDDDGAEPLLVLEDLTDATWPPPWTRDSVDAVLRTLDEVHATPLDLPVIGTDHHAAAGWPVVAEDPGPFLSLGLCSPAWLDRALPVLLEAATPEALTGTATLHLDVRSDNLCLRGGAAVLFDWNHAALGNPQLDVAFWLPSLHAEGGPRPEDVLDLDPAMAALVAGLFAARAGLPPIPTAPRVRVVQRAQLGTALPWVVRVLDLPPPDGDPV</sequence>
<dbReference type="RefSeq" id="WP_035284591.1">
    <property type="nucleotide sequence ID" value="NZ_AYXG01000145.1"/>
</dbReference>
<dbReference type="eggNOG" id="COG0510">
    <property type="taxonomic scope" value="Bacteria"/>
</dbReference>
<dbReference type="STRING" id="909613.UO65_3924"/>
<dbReference type="InterPro" id="IPR011009">
    <property type="entry name" value="Kinase-like_dom_sf"/>
</dbReference>
<organism evidence="2 3">
    <name type="scientific">Actinokineospora spheciospongiae</name>
    <dbReference type="NCBI Taxonomy" id="909613"/>
    <lineage>
        <taxon>Bacteria</taxon>
        <taxon>Bacillati</taxon>
        <taxon>Actinomycetota</taxon>
        <taxon>Actinomycetes</taxon>
        <taxon>Pseudonocardiales</taxon>
        <taxon>Pseudonocardiaceae</taxon>
        <taxon>Actinokineospora</taxon>
    </lineage>
</organism>
<gene>
    <name evidence="2" type="ORF">UO65_3924</name>
</gene>
<dbReference type="EMBL" id="AYXG01000145">
    <property type="protein sequence ID" value="EWC60783.1"/>
    <property type="molecule type" value="Genomic_DNA"/>
</dbReference>
<evidence type="ECO:0000313" key="2">
    <source>
        <dbReference type="EMBL" id="EWC60783.1"/>
    </source>
</evidence>
<feature type="domain" description="Aminoglycoside phosphotransferase" evidence="1">
    <location>
        <begin position="33"/>
        <end position="230"/>
    </location>
</feature>
<comment type="caution">
    <text evidence="2">The sequence shown here is derived from an EMBL/GenBank/DDBJ whole genome shotgun (WGS) entry which is preliminary data.</text>
</comment>
<dbReference type="AlphaFoldDB" id="W7IKA7"/>
<dbReference type="PATRIC" id="fig|909613.9.peg.3924"/>
<dbReference type="Proteomes" id="UP000019277">
    <property type="component" value="Unassembled WGS sequence"/>
</dbReference>
<keyword evidence="3" id="KW-1185">Reference proteome</keyword>
<proteinExistence type="predicted"/>
<evidence type="ECO:0000313" key="3">
    <source>
        <dbReference type="Proteomes" id="UP000019277"/>
    </source>
</evidence>
<evidence type="ECO:0000259" key="1">
    <source>
        <dbReference type="Pfam" id="PF01636"/>
    </source>
</evidence>
<reference evidence="2 3" key="1">
    <citation type="journal article" date="2014" name="Genome Announc.">
        <title>Draft Genome Sequence of the Antitrypanosomally Active Sponge-Associated Bacterium Actinokineospora sp. Strain EG49.</title>
        <authorList>
            <person name="Harjes J."/>
            <person name="Ryu T."/>
            <person name="Abdelmohsen U.R."/>
            <person name="Moitinho-Silva L."/>
            <person name="Horn H."/>
            <person name="Ravasi T."/>
            <person name="Hentschel U."/>
        </authorList>
    </citation>
    <scope>NUCLEOTIDE SEQUENCE [LARGE SCALE GENOMIC DNA]</scope>
    <source>
        <strain evidence="2 3">EG49</strain>
    </source>
</reference>